<feature type="transmembrane region" description="Helical" evidence="2">
    <location>
        <begin position="42"/>
        <end position="61"/>
    </location>
</feature>
<feature type="domain" description="Putative Flp pilus-assembly TadG-like N-terminal" evidence="3">
    <location>
        <begin position="40"/>
        <end position="84"/>
    </location>
</feature>
<dbReference type="Gene3D" id="3.40.50.410">
    <property type="entry name" value="von Willebrand factor, type A domain"/>
    <property type="match status" value="2"/>
</dbReference>
<keyword evidence="5" id="KW-1185">Reference proteome</keyword>
<evidence type="ECO:0000256" key="1">
    <source>
        <dbReference type="SAM" id="MobiDB-lite"/>
    </source>
</evidence>
<dbReference type="InterPro" id="IPR028087">
    <property type="entry name" value="Tad_N"/>
</dbReference>
<accession>A0ABN5B8Z8</accession>
<sequence length="652" mass="69732">MTIRTTDTQHRHDAIATRKGADQTAARRPWLNRLLASKRGNVLPIVAASILPMAAMIGGAVDMSRAYMVKSRIQQACDAGVLAGRRAMQQSSYSDAAKAQAQDFFDINFKAGYNDSHSVTFNTSNPSGTSKVLGSASTVMPTAIMGMFGKKTIPIDVTCEAELNLSNSDVTFVLDVTGSMNDSIPVGGGGSIVKITALRNSVMSFYDTLANAATGSLARIRYAFVPYSTNVNVGEILYDTNSTWLNGGNAADSWSYQSRRPIWRTTTVDCQVFGGNQSFACPNRWHNTVSGGGTNITRQQCTTYGNNADGSGFGFTPNPTGNPTAPVTSGTSTTTVSFERYSWGGDAPGWSGSSTKQCVRRRTTQVDSSVAVGGATLIYVYEQRTYPTFDFVRSIKTANPAVPTPSDGNGGTSRWTGCIEERDTIAGAPIAYGAGGITVNGSTNAHDLNIDAVPNSAATRWRPYWEQVYWLRDGGRSTACPTKASLLSTMARADVQTYVNSLVAVGGTYHDVGLLWGARIASPQGIFSSNVNASPGNGGSVGRHLIFMTDGELTSYDFVASMYGTEMLDQRVTGGSNDPTQLERQRQRYLAICEAIKAKGIRLWVIAFGTTLTTDLQTCASSGSSFTAENSTKLNTAFQNIAKQISELRLTK</sequence>
<keyword evidence="2" id="KW-0812">Transmembrane</keyword>
<dbReference type="SUPFAM" id="SSF53300">
    <property type="entry name" value="vWA-like"/>
    <property type="match status" value="1"/>
</dbReference>
<dbReference type="Pfam" id="PF13400">
    <property type="entry name" value="Tad"/>
    <property type="match status" value="1"/>
</dbReference>
<reference evidence="4 5" key="1">
    <citation type="submission" date="2017-03" db="EMBL/GenBank/DDBJ databases">
        <title>Complete genome sequence of Blastomonas fulva degrading microcsystin LR.</title>
        <authorList>
            <person name="Lee H.-g."/>
            <person name="Jin L."/>
            <person name="oh H.-M."/>
        </authorList>
    </citation>
    <scope>NUCLEOTIDE SEQUENCE [LARGE SCALE GENOMIC DNA]</scope>
    <source>
        <strain evidence="4 5">T2</strain>
    </source>
</reference>
<evidence type="ECO:0000313" key="5">
    <source>
        <dbReference type="Proteomes" id="UP000258016"/>
    </source>
</evidence>
<gene>
    <name evidence="4" type="ORF">B5J99_12135</name>
</gene>
<dbReference type="InterPro" id="IPR036465">
    <property type="entry name" value="vWFA_dom_sf"/>
</dbReference>
<feature type="region of interest" description="Disordered" evidence="1">
    <location>
        <begin position="1"/>
        <end position="22"/>
    </location>
</feature>
<dbReference type="RefSeq" id="WP_117352509.1">
    <property type="nucleotide sequence ID" value="NZ_CP020083.1"/>
</dbReference>
<dbReference type="Proteomes" id="UP000258016">
    <property type="component" value="Chromosome"/>
</dbReference>
<keyword evidence="2" id="KW-1133">Transmembrane helix</keyword>
<organism evidence="4 5">
    <name type="scientific">Blastomonas fulva</name>
    <dbReference type="NCBI Taxonomy" id="1550728"/>
    <lineage>
        <taxon>Bacteria</taxon>
        <taxon>Pseudomonadati</taxon>
        <taxon>Pseudomonadota</taxon>
        <taxon>Alphaproteobacteria</taxon>
        <taxon>Sphingomonadales</taxon>
        <taxon>Sphingomonadaceae</taxon>
        <taxon>Blastomonas</taxon>
    </lineage>
</organism>
<evidence type="ECO:0000259" key="3">
    <source>
        <dbReference type="Pfam" id="PF13400"/>
    </source>
</evidence>
<evidence type="ECO:0000256" key="2">
    <source>
        <dbReference type="SAM" id="Phobius"/>
    </source>
</evidence>
<dbReference type="EMBL" id="CP020083">
    <property type="protein sequence ID" value="ASR52114.1"/>
    <property type="molecule type" value="Genomic_DNA"/>
</dbReference>
<proteinExistence type="predicted"/>
<evidence type="ECO:0000313" key="4">
    <source>
        <dbReference type="EMBL" id="ASR52114.1"/>
    </source>
</evidence>
<dbReference type="GeneID" id="303486322"/>
<feature type="compositionally biased region" description="Basic and acidic residues" evidence="1">
    <location>
        <begin position="7"/>
        <end position="21"/>
    </location>
</feature>
<keyword evidence="2" id="KW-0472">Membrane</keyword>
<name>A0ABN5B8Z8_9SPHN</name>
<protein>
    <recommendedName>
        <fullName evidence="3">Putative Flp pilus-assembly TadG-like N-terminal domain-containing protein</fullName>
    </recommendedName>
</protein>